<name>A0ABY5PGJ5_9ACTN</name>
<gene>
    <name evidence="2" type="ORF">LRS13_24400</name>
</gene>
<dbReference type="Pfam" id="PF09995">
    <property type="entry name" value="MPAB_Lcp_cat"/>
    <property type="match status" value="1"/>
</dbReference>
<organism evidence="2 3">
    <name type="scientific">Svornostia abyssi</name>
    <dbReference type="NCBI Taxonomy" id="2898438"/>
    <lineage>
        <taxon>Bacteria</taxon>
        <taxon>Bacillati</taxon>
        <taxon>Actinomycetota</taxon>
        <taxon>Thermoleophilia</taxon>
        <taxon>Solirubrobacterales</taxon>
        <taxon>Baekduiaceae</taxon>
        <taxon>Svornostia</taxon>
    </lineage>
</organism>
<sequence>MSQPPRGRVLPPEDDWAALAVDETSLSWRRGSDIRVFAAAGYALALQVAHPTVGAGVSQLSQYREDPIGRFQRTSDFTNQIIYGGPEGAARMGKAVRDLHKHVKGVRDDGERYHALEPEAYAWVHATGAEAIVKGHEHFGIRFTEGEREDFWAEWRRIGRFLGIRWRDLPETWVGFESYRDEMLFGRLEHSVCLDEVWESMENPILPRRIRELPGPGPELLRRLIVHGTRLNTVGMMSPLLRKRLGFSWSRAEEAEFQFNGMLARAATPVMPASLKCTGPGYAARRGEAIAAGKTASLETSPHLVASA</sequence>
<proteinExistence type="predicted"/>
<dbReference type="RefSeq" id="WP_353864266.1">
    <property type="nucleotide sequence ID" value="NZ_CP088295.1"/>
</dbReference>
<feature type="domain" description="ER-bound oxygenase mpaB/mpaB'/Rubber oxygenase catalytic" evidence="1">
    <location>
        <begin position="28"/>
        <end position="265"/>
    </location>
</feature>
<dbReference type="InterPro" id="IPR018713">
    <property type="entry name" value="MPAB/Lcp_cat_dom"/>
</dbReference>
<accession>A0ABY5PGJ5</accession>
<dbReference type="EMBL" id="CP088295">
    <property type="protein sequence ID" value="UUY03763.1"/>
    <property type="molecule type" value="Genomic_DNA"/>
</dbReference>
<evidence type="ECO:0000313" key="2">
    <source>
        <dbReference type="EMBL" id="UUY03763.1"/>
    </source>
</evidence>
<evidence type="ECO:0000259" key="1">
    <source>
        <dbReference type="Pfam" id="PF09995"/>
    </source>
</evidence>
<reference evidence="3" key="1">
    <citation type="submission" date="2021-11" db="EMBL/GenBank/DDBJ databases">
        <title>Cultivation dependent microbiological survey of springs from the worlds oldest radium mine currently devoted to the extraction of radon-saturated water.</title>
        <authorList>
            <person name="Kapinusova G."/>
            <person name="Smrhova T."/>
            <person name="Strejcek M."/>
            <person name="Suman J."/>
            <person name="Jani K."/>
            <person name="Pajer P."/>
            <person name="Uhlik O."/>
        </authorList>
    </citation>
    <scope>NUCLEOTIDE SEQUENCE [LARGE SCALE GENOMIC DNA]</scope>
    <source>
        <strain evidence="3">J379</strain>
    </source>
</reference>
<dbReference type="PANTHER" id="PTHR36151:SF3">
    <property type="entry name" value="ER-BOUND OXYGENASE MPAB_MPAB'_RUBBER OXYGENASE CATALYTIC DOMAIN-CONTAINING PROTEIN"/>
    <property type="match status" value="1"/>
</dbReference>
<keyword evidence="3" id="KW-1185">Reference proteome</keyword>
<dbReference type="Proteomes" id="UP001058860">
    <property type="component" value="Chromosome"/>
</dbReference>
<protein>
    <submittedName>
        <fullName evidence="2">DUF2236 domain-containing protein</fullName>
    </submittedName>
</protein>
<dbReference type="PANTHER" id="PTHR36151">
    <property type="entry name" value="BLR2777 PROTEIN"/>
    <property type="match status" value="1"/>
</dbReference>
<evidence type="ECO:0000313" key="3">
    <source>
        <dbReference type="Proteomes" id="UP001058860"/>
    </source>
</evidence>